<dbReference type="OrthoDB" id="1150187at2"/>
<dbReference type="AlphaFoldDB" id="A0A238VB56"/>
<evidence type="ECO:0000313" key="2">
    <source>
        <dbReference type="EMBL" id="SNR31640.1"/>
    </source>
</evidence>
<feature type="transmembrane region" description="Helical" evidence="1">
    <location>
        <begin position="20"/>
        <end position="38"/>
    </location>
</feature>
<keyword evidence="1" id="KW-0812">Transmembrane</keyword>
<dbReference type="InterPro" id="IPR053154">
    <property type="entry name" value="c-di-AMP_regulator"/>
</dbReference>
<dbReference type="Proteomes" id="UP000198412">
    <property type="component" value="Unassembled WGS sequence"/>
</dbReference>
<proteinExistence type="predicted"/>
<dbReference type="Gene3D" id="2.170.120.40">
    <property type="entry name" value="YbbR-like domain"/>
    <property type="match status" value="1"/>
</dbReference>
<dbReference type="PANTHER" id="PTHR37804:SF1">
    <property type="entry name" value="CDAA REGULATORY PROTEIN CDAR"/>
    <property type="match status" value="1"/>
</dbReference>
<dbReference type="EMBL" id="FZNX01000001">
    <property type="protein sequence ID" value="SNR31640.1"/>
    <property type="molecule type" value="Genomic_DNA"/>
</dbReference>
<reference evidence="3" key="1">
    <citation type="submission" date="2017-06" db="EMBL/GenBank/DDBJ databases">
        <authorList>
            <person name="Varghese N."/>
            <person name="Submissions S."/>
        </authorList>
    </citation>
    <scope>NUCLEOTIDE SEQUENCE [LARGE SCALE GENOMIC DNA]</scope>
    <source>
        <strain evidence="3">DSM 27993</strain>
    </source>
</reference>
<dbReference type="Gene3D" id="2.170.120.30">
    <property type="match status" value="2"/>
</dbReference>
<accession>A0A238VB56</accession>
<dbReference type="RefSeq" id="WP_089376595.1">
    <property type="nucleotide sequence ID" value="NZ_FZNX01000001.1"/>
</dbReference>
<sequence length="322" mass="36715">MKTVVKTSGVSLRDNRKIKVFVFFLILTSIIWLLIELSKTYTSSAIFKVEYKNLPSDKLLQIKPVSKIDIAVKAPGFNLLKYKVKQQKLSFDLNNLSKNKSSYFLLPNTQLSSLNTQLTGDTEILSVLKDTIFIEIGKNITKKVPVNAKIEIQFKLGYNFIEKLKVTPDSILISGPEKFIDSIKEISTGIFKMNDVYESINEELSLVMPKKAKNVSLSTNKIKIKGEVDKFTEGRFVIPVTFINEPPELKVNPFPKEIEVTYQVGLSNFGKINENSFLIVFDYNQYKNDTTTQFLTPIIKQKSEYISSLKINPSQIEFLIQK</sequence>
<organism evidence="2 3">
    <name type="scientific">Lutibacter flavus</name>
    <dbReference type="NCBI Taxonomy" id="691689"/>
    <lineage>
        <taxon>Bacteria</taxon>
        <taxon>Pseudomonadati</taxon>
        <taxon>Bacteroidota</taxon>
        <taxon>Flavobacteriia</taxon>
        <taxon>Flavobacteriales</taxon>
        <taxon>Flavobacteriaceae</taxon>
        <taxon>Lutibacter</taxon>
    </lineage>
</organism>
<keyword evidence="1" id="KW-0472">Membrane</keyword>
<keyword evidence="3" id="KW-1185">Reference proteome</keyword>
<keyword evidence="1" id="KW-1133">Transmembrane helix</keyword>
<gene>
    <name evidence="2" type="ORF">SAMN04488111_0225</name>
</gene>
<evidence type="ECO:0000256" key="1">
    <source>
        <dbReference type="SAM" id="Phobius"/>
    </source>
</evidence>
<protein>
    <submittedName>
        <fullName evidence="2">YbbR-like protein</fullName>
    </submittedName>
</protein>
<dbReference type="InterPro" id="IPR012505">
    <property type="entry name" value="YbbR"/>
</dbReference>
<evidence type="ECO:0000313" key="3">
    <source>
        <dbReference type="Proteomes" id="UP000198412"/>
    </source>
</evidence>
<dbReference type="PANTHER" id="PTHR37804">
    <property type="entry name" value="CDAA REGULATORY PROTEIN CDAR"/>
    <property type="match status" value="1"/>
</dbReference>
<name>A0A238VB56_9FLAO</name>
<dbReference type="Pfam" id="PF07949">
    <property type="entry name" value="YbbR"/>
    <property type="match status" value="1"/>
</dbReference>